<dbReference type="Proteomes" id="UP001489509">
    <property type="component" value="Unassembled WGS sequence"/>
</dbReference>
<keyword evidence="2" id="KW-1185">Reference proteome</keyword>
<dbReference type="EMBL" id="JBBMFD010000004">
    <property type="protein sequence ID" value="MEQ2440010.1"/>
    <property type="molecule type" value="Genomic_DNA"/>
</dbReference>
<dbReference type="RefSeq" id="WP_349218341.1">
    <property type="nucleotide sequence ID" value="NZ_JBBMFD010000004.1"/>
</dbReference>
<sequence>MADDMLRTRFFLGSNSPIGFVSKFDRVYDPHDGWQAYLLKGGPGTGKSTFMKSIAQAAEANGYEVELIFCSSDPNSLDGVVIPKRKCCILDATSPHVLEPSFPGACETIVNIGAYWDKDILQENRDEIMKTSAACSAQHARATRYLAAAGSLLSDSYRFALDCTDTAKVARYASRLSRREFGQPKENLGHEEIRLLSAVTPHGVLFFEETVEKLCSRVFVIEDEYGASSRLLLAHLRTHALTCGHDVISCYCPMSPLDKLDHLLIPDLGIGFVTSNSWYQVKLSPFRRIHMQRFTSNELLRQRRQRLSFNRRASRDLISEASARMLEAKAIHDELENFYISAMDFDAAESLRQSVIQQMVLDD</sequence>
<proteinExistence type="predicted"/>
<dbReference type="SUPFAM" id="SSF52540">
    <property type="entry name" value="P-loop containing nucleoside triphosphate hydrolases"/>
    <property type="match status" value="1"/>
</dbReference>
<dbReference type="InterPro" id="IPR027417">
    <property type="entry name" value="P-loop_NTPase"/>
</dbReference>
<evidence type="ECO:0000313" key="1">
    <source>
        <dbReference type="EMBL" id="MEQ2440010.1"/>
    </source>
</evidence>
<accession>A0ABV1DZW4</accession>
<evidence type="ECO:0008006" key="3">
    <source>
        <dbReference type="Google" id="ProtNLM"/>
    </source>
</evidence>
<gene>
    <name evidence="1" type="ORF">WMO26_04130</name>
</gene>
<evidence type="ECO:0000313" key="2">
    <source>
        <dbReference type="Proteomes" id="UP001489509"/>
    </source>
</evidence>
<name>A0ABV1DZW4_9FIRM</name>
<organism evidence="1 2">
    <name type="scientific">Solibaculum intestinale</name>
    <dbReference type="NCBI Taxonomy" id="3133165"/>
    <lineage>
        <taxon>Bacteria</taxon>
        <taxon>Bacillati</taxon>
        <taxon>Bacillota</taxon>
        <taxon>Clostridia</taxon>
        <taxon>Eubacteriales</taxon>
        <taxon>Oscillospiraceae</taxon>
        <taxon>Solibaculum</taxon>
    </lineage>
</organism>
<reference evidence="1 2" key="1">
    <citation type="submission" date="2024-03" db="EMBL/GenBank/DDBJ databases">
        <title>Human intestinal bacterial collection.</title>
        <authorList>
            <person name="Pauvert C."/>
            <person name="Hitch T.C.A."/>
            <person name="Clavel T."/>
        </authorList>
    </citation>
    <scope>NUCLEOTIDE SEQUENCE [LARGE SCALE GENOMIC DNA]</scope>
    <source>
        <strain evidence="1 2">CLA-JM-H44</strain>
    </source>
</reference>
<protein>
    <recommendedName>
        <fullName evidence="3">ATPase</fullName>
    </recommendedName>
</protein>
<comment type="caution">
    <text evidence="1">The sequence shown here is derived from an EMBL/GenBank/DDBJ whole genome shotgun (WGS) entry which is preliminary data.</text>
</comment>